<evidence type="ECO:0000313" key="14">
    <source>
        <dbReference type="EMBL" id="ANM64711.1"/>
    </source>
</evidence>
<dbReference type="ExpressionAtlas" id="A0A1I9LQ53">
    <property type="expression patterns" value="baseline and differential"/>
</dbReference>
<comment type="interaction">
    <interactant intactId="EBI-20654045">
        <id>A0A1I9LQ53</id>
    </interactant>
    <interactant intactId="EBI-941096">
        <id>Q9LIG2</id>
        <label>At3g21340</label>
    </interactant>
    <organismsDiffer>false</organismsDiffer>
    <experiments>2</experiments>
</comment>
<dbReference type="ProteomicsDB" id="204039"/>
<dbReference type="InParanoid" id="A0A1I9LQ53"/>
<comment type="interaction">
    <interactant intactId="EBI-20654045">
        <id>A0A1I9LQ53</id>
    </interactant>
    <interactant intactId="EBI-16887796">
        <id>O64794</id>
        <label>F12B7.6</label>
    </interactant>
    <organismsDiffer>false</organismsDiffer>
    <experiments>2</experiments>
</comment>
<comment type="interaction">
    <interactant intactId="EBI-20654045">
        <id>A0A1I9LQ53</id>
    </interactant>
    <interactant intactId="EBI-16954860">
        <id>Q9ZU46</id>
        <label>ZAR1</label>
    </interactant>
    <organismsDiffer>false</organismsDiffer>
    <experiments>3</experiments>
</comment>
<feature type="region of interest" description="Disordered" evidence="9">
    <location>
        <begin position="260"/>
        <end position="279"/>
    </location>
</feature>
<evidence type="ECO:0000256" key="9">
    <source>
        <dbReference type="SAM" id="MobiDB-lite"/>
    </source>
</evidence>
<comment type="subcellular location">
    <subcellularLocation>
        <location evidence="1">Membrane</location>
        <topology evidence="1">Single-pass membrane protein</topology>
    </subcellularLocation>
</comment>
<dbReference type="PANTHER" id="PTHR48007:SF54">
    <property type="entry name" value="LEUCINE-RICH REPEAT PROTEIN KINASE FAMILY PROTEIN"/>
    <property type="match status" value="1"/>
</dbReference>
<dbReference type="PROSITE" id="PS50011">
    <property type="entry name" value="PROTEIN_KINASE_DOM"/>
    <property type="match status" value="1"/>
</dbReference>
<dbReference type="Pfam" id="PF00069">
    <property type="entry name" value="Pkinase"/>
    <property type="match status" value="1"/>
</dbReference>
<gene>
    <name evidence="13 14" type="ordered locus">At3g50230</name>
</gene>
<organism evidence="14 15">
    <name type="scientific">Arabidopsis thaliana</name>
    <name type="common">Mouse-ear cress</name>
    <dbReference type="NCBI Taxonomy" id="3702"/>
    <lineage>
        <taxon>Eukaryota</taxon>
        <taxon>Viridiplantae</taxon>
        <taxon>Streptophyta</taxon>
        <taxon>Embryophyta</taxon>
        <taxon>Tracheophyta</taxon>
        <taxon>Spermatophyta</taxon>
        <taxon>Magnoliopsida</taxon>
        <taxon>eudicotyledons</taxon>
        <taxon>Gunneridae</taxon>
        <taxon>Pentapetalae</taxon>
        <taxon>rosids</taxon>
        <taxon>malvids</taxon>
        <taxon>Brassicales</taxon>
        <taxon>Brassicaceae</taxon>
        <taxon>Camelineae</taxon>
        <taxon>Arabidopsis</taxon>
    </lineage>
</organism>
<dbReference type="GO" id="GO:0005886">
    <property type="term" value="C:plasma membrane"/>
    <property type="evidence" value="ECO:0000318"/>
    <property type="project" value="GO_Central"/>
</dbReference>
<dbReference type="TAIR" id="AT3G50230"/>
<dbReference type="Gene3D" id="3.80.10.10">
    <property type="entry name" value="Ribonuclease Inhibitor"/>
    <property type="match status" value="2"/>
</dbReference>
<feature type="transmembrane region" description="Helical" evidence="10">
    <location>
        <begin position="303"/>
        <end position="329"/>
    </location>
</feature>
<comment type="interaction">
    <interactant intactId="EBI-20654045">
        <id>A0A1I9LQ53</id>
    </interactant>
    <interactant intactId="EBI-20656135">
        <id>C0LGG8</id>
        <label>At1g53430</label>
    </interactant>
    <organismsDiffer>false</organismsDiffer>
    <experiments>2</experiments>
</comment>
<dbReference type="PANTHER" id="PTHR48007">
    <property type="entry name" value="LEUCINE-RICH REPEAT RECEPTOR-LIKE PROTEIN KINASE PXC1"/>
    <property type="match status" value="1"/>
</dbReference>
<dbReference type="IntAct" id="A0A1I9LQ53">
    <property type="interactions" value="60"/>
</dbReference>
<dbReference type="SUPFAM" id="SSF56112">
    <property type="entry name" value="Protein kinase-like (PK-like)"/>
    <property type="match status" value="1"/>
</dbReference>
<feature type="chain" id="PRO_5009605519" evidence="11">
    <location>
        <begin position="34"/>
        <end position="672"/>
    </location>
</feature>
<comment type="interaction">
    <interactant intactId="EBI-20654045">
        <id>A0A1I9LQ53</id>
    </interactant>
    <interactant intactId="EBI-20655952">
        <id>C0LGG6-2</id>
        <label>At1g51890</label>
    </interactant>
    <organismsDiffer>false</organismsDiffer>
    <experiments>2</experiments>
</comment>
<dbReference type="AlphaFoldDB" id="A0A1I9LQ53"/>
<evidence type="ECO:0000259" key="12">
    <source>
        <dbReference type="PROSITE" id="PS50011"/>
    </source>
</evidence>
<evidence type="ECO:0000256" key="8">
    <source>
        <dbReference type="ARBA" id="ARBA00023136"/>
    </source>
</evidence>
<dbReference type="Gene3D" id="3.30.200.20">
    <property type="entry name" value="Phosphorylase Kinase, domain 1"/>
    <property type="match status" value="1"/>
</dbReference>
<keyword evidence="7 10" id="KW-1133">Transmembrane helix</keyword>
<dbReference type="RefSeq" id="NP_001326721.1">
    <property type="nucleotide sequence ID" value="NM_001339460.1"/>
</dbReference>
<comment type="interaction">
    <interactant intactId="EBI-20654045">
        <id>A0A1I9LQ53</id>
    </interactant>
    <interactant intactId="EBI-20652336">
        <id>A0A178WLG7</id>
        <label>At1g51790</label>
    </interactant>
    <organismsDiffer>false</organismsDiffer>
    <experiments>3</experiments>
</comment>
<keyword evidence="6" id="KW-0677">Repeat</keyword>
<evidence type="ECO:0000256" key="7">
    <source>
        <dbReference type="ARBA" id="ARBA00022989"/>
    </source>
</evidence>
<comment type="interaction">
    <interactant intactId="EBI-20654045">
        <id>A0A1I9LQ53</id>
    </interactant>
    <interactant intactId="EBI-20658889">
        <id>Q9SNA2</id>
        <label>F18L15.70</label>
    </interactant>
    <organismsDiffer>false</organismsDiffer>
    <experiments>2</experiments>
</comment>
<dbReference type="eggNOG" id="ENOG502QR4S">
    <property type="taxonomic scope" value="Eukaryota"/>
</dbReference>
<dbReference type="Pfam" id="PF00560">
    <property type="entry name" value="LRR_1"/>
    <property type="match status" value="3"/>
</dbReference>
<comment type="interaction">
    <interactant intactId="EBI-20654045">
        <id>A0A1I9LQ53</id>
    </interactant>
    <interactant intactId="EBI-16905883">
        <id>Q9SKB2</id>
        <label>SOBIR1</label>
    </interactant>
    <organismsDiffer>false</organismsDiffer>
    <experiments>3</experiments>
</comment>
<dbReference type="KEGG" id="ath:AT3G50230"/>
<keyword evidence="15" id="KW-1185">Reference proteome</keyword>
<dbReference type="Gene3D" id="1.10.510.10">
    <property type="entry name" value="Transferase(Phosphotransferase) domain 1"/>
    <property type="match status" value="1"/>
</dbReference>
<reference evidence="15" key="2">
    <citation type="journal article" date="2017" name="Plant J.">
        <title>Araport11: a complete reannotation of the Arabidopsis thaliana reference genome.</title>
        <authorList>
            <person name="Cheng C.Y."/>
            <person name="Krishnakumar V."/>
            <person name="Chan A.P."/>
            <person name="Thibaud-Nissen F."/>
            <person name="Schobel S."/>
            <person name="Town C.D."/>
        </authorList>
    </citation>
    <scope>GENOME REANNOTATION</scope>
    <source>
        <strain evidence="15">cv. Columbia</strain>
    </source>
</reference>
<reference evidence="14 15" key="1">
    <citation type="journal article" date="2000" name="Nature">
        <title>Sequence and analysis of chromosome 3 of the plant Arabidopsis thaliana.</title>
        <authorList>
            <consortium name="European Union Chromosome 3 Arabidopsis Sequencing Consortium"/>
            <consortium name="Institute for Genomic Research"/>
            <consortium name="Kazusa DNA Research Institute"/>
            <person name="Salanoubat M."/>
            <person name="Lemcke K."/>
            <person name="Rieger M."/>
            <person name="Ansorge W."/>
            <person name="Unseld M."/>
            <person name="Fartmann B."/>
            <person name="Valle G."/>
            <person name="Blocker H."/>
            <person name="Perez-Alonso M."/>
            <person name="Obermaier B."/>
            <person name="Delseny M."/>
            <person name="Boutry M."/>
            <person name="Grivell L.A."/>
            <person name="Mache R."/>
            <person name="Puigdomenech P."/>
            <person name="De Simone V."/>
            <person name="Choisne N."/>
            <person name="Artiguenave F."/>
            <person name="Robert C."/>
            <person name="Brottier P."/>
            <person name="Wincker P."/>
            <person name="Cattolico L."/>
            <person name="Weissenbach J."/>
            <person name="Saurin W."/>
            <person name="Quetier F."/>
            <person name="Schafer M."/>
            <person name="Muller-Auer S."/>
            <person name="Gabel C."/>
            <person name="Fuchs M."/>
            <person name="Benes V."/>
            <person name="Wurmbach E."/>
            <person name="Drzonek H."/>
            <person name="Erfle H."/>
            <person name="Jordan N."/>
            <person name="Bangert S."/>
            <person name="Wiedelmann R."/>
            <person name="Kranz H."/>
            <person name="Voss H."/>
            <person name="Holland R."/>
            <person name="Brandt P."/>
            <person name="Nyakatura G."/>
            <person name="Vezzi A."/>
            <person name="D'Angelo M."/>
            <person name="Pallavicini A."/>
            <person name="Toppo S."/>
            <person name="Simionati B."/>
            <person name="Conrad A."/>
            <person name="Hornischer K."/>
            <person name="Kauer G."/>
            <person name="Lohnert T.H."/>
            <person name="Nordsiek G."/>
            <person name="Reichelt J."/>
            <person name="Scharfe M."/>
            <person name="Schon O."/>
            <person name="Bargues M."/>
            <person name="Terol J."/>
            <person name="Climent J."/>
            <person name="Navarro P."/>
            <person name="Collado C."/>
            <person name="Perez-Perez A."/>
            <person name="Ottenwalder B."/>
            <person name="Duchemin D."/>
            <person name="Cooke R."/>
            <person name="Laudie M."/>
            <person name="Berger-Llauro C."/>
            <person name="Purnelle B."/>
            <person name="Masuy D."/>
            <person name="de Haan M."/>
            <person name="Maarse A.C."/>
            <person name="Alcaraz J.P."/>
            <person name="Cottet A."/>
            <person name="Casacuberta E."/>
            <person name="Monfort A."/>
            <person name="Argiriou A."/>
            <person name="flores M."/>
            <person name="Liguori R."/>
            <person name="Vitale D."/>
            <person name="Mannhaupt G."/>
            <person name="Haase D."/>
            <person name="Schoof H."/>
            <person name="Rudd S."/>
            <person name="Zaccaria P."/>
            <person name="Mewes H.W."/>
            <person name="Mayer K.F."/>
            <person name="Kaul S."/>
            <person name="Town C.D."/>
            <person name="Koo H.L."/>
            <person name="Tallon L.J."/>
            <person name="Jenkins J."/>
            <person name="Rooney T."/>
            <person name="Rizzo M."/>
            <person name="Walts A."/>
            <person name="Utterback T."/>
            <person name="Fujii C.Y."/>
            <person name="Shea T.P."/>
            <person name="Creasy T.H."/>
            <person name="Haas B."/>
            <person name="Maiti R."/>
            <person name="Wu D."/>
            <person name="Peterson J."/>
            <person name="Van Aken S."/>
            <person name="Pai G."/>
            <person name="Militscher J."/>
            <person name="Sellers P."/>
            <person name="Gill J.E."/>
            <person name="Feldblyum T.V."/>
            <person name="Preuss D."/>
            <person name="Lin X."/>
            <person name="Nierman W.C."/>
            <person name="Salzberg S.L."/>
            <person name="White O."/>
            <person name="Venter J.C."/>
            <person name="Fraser C.M."/>
            <person name="Kaneko T."/>
            <person name="Nakamura Y."/>
            <person name="Sato S."/>
            <person name="Kato T."/>
            <person name="Asamizu E."/>
            <person name="Sasamoto S."/>
            <person name="Kimura T."/>
            <person name="Idesawa K."/>
            <person name="Kawashima K."/>
            <person name="Kishida Y."/>
            <person name="Kiyokawa C."/>
            <person name="Kohara M."/>
            <person name="Matsumoto M."/>
            <person name="Matsuno A."/>
            <person name="Muraki A."/>
            <person name="Nakayama S."/>
            <person name="Nakazaki N."/>
            <person name="Shinpo S."/>
            <person name="Takeuchi C."/>
            <person name="Wada T."/>
            <person name="Watanabe A."/>
            <person name="Yamada M."/>
            <person name="Yasuda M."/>
            <person name="Tabata S."/>
        </authorList>
    </citation>
    <scope>NUCLEOTIDE SEQUENCE [LARGE SCALE GENOMIC DNA]</scope>
    <source>
        <strain evidence="15">cv. Columbia</strain>
    </source>
</reference>
<dbReference type="SUPFAM" id="SSF52058">
    <property type="entry name" value="L domain-like"/>
    <property type="match status" value="1"/>
</dbReference>
<accession>A0A1I9LQ53</accession>
<dbReference type="GeneID" id="824185"/>
<feature type="domain" description="Protein kinase" evidence="12">
    <location>
        <begin position="395"/>
        <end position="672"/>
    </location>
</feature>
<keyword evidence="3" id="KW-0433">Leucine-rich repeat</keyword>
<dbReference type="InterPro" id="IPR032675">
    <property type="entry name" value="LRR_dom_sf"/>
</dbReference>
<dbReference type="InterPro" id="IPR046959">
    <property type="entry name" value="PRK1-6/SRF4-like"/>
</dbReference>
<keyword evidence="5 11" id="KW-0732">Signal</keyword>
<evidence type="ECO:0000256" key="6">
    <source>
        <dbReference type="ARBA" id="ARBA00022737"/>
    </source>
</evidence>
<evidence type="ECO:0000256" key="2">
    <source>
        <dbReference type="ARBA" id="ARBA00022553"/>
    </source>
</evidence>
<keyword evidence="14" id="KW-0418">Kinase</keyword>
<keyword evidence="4 10" id="KW-0812">Transmembrane</keyword>
<comment type="interaction">
    <interactant intactId="EBI-20654045">
        <id>A0A1I9LQ53</id>
    </interactant>
    <interactant intactId="EBI-17069471">
        <id>O49545</id>
        <label>BAM1</label>
    </interactant>
    <organismsDiffer>false</organismsDiffer>
    <experiments>3</experiments>
</comment>
<feature type="compositionally biased region" description="Low complexity" evidence="9">
    <location>
        <begin position="265"/>
        <end position="275"/>
    </location>
</feature>
<keyword evidence="8 10" id="KW-0472">Membrane</keyword>
<dbReference type="PROSITE" id="PS51450">
    <property type="entry name" value="LRR"/>
    <property type="match status" value="1"/>
</dbReference>
<evidence type="ECO:0007829" key="16">
    <source>
        <dbReference type="PeptideAtlas" id="A0A1I9LQ53"/>
    </source>
</evidence>
<dbReference type="Araport" id="AT3G50230"/>
<comment type="interaction">
    <interactant intactId="EBI-20654045">
        <id>A0A1I9LQ53</id>
    </interactant>
    <interactant intactId="EBI-20662335">
        <id>O64556</id>
        <label>At2g19230</label>
    </interactant>
    <organismsDiffer>false</organismsDiffer>
    <experiments>2</experiments>
</comment>
<dbReference type="PaxDb" id="3702-AT3G50230.1"/>
<keyword evidence="16" id="KW-1267">Proteomics identification</keyword>
<keyword evidence="2" id="KW-0597">Phosphoprotein</keyword>
<comment type="interaction">
    <interactant intactId="EBI-20654045">
        <id>A0A1I9LQ53</id>
    </interactant>
    <interactant intactId="EBI-20654598">
        <id>F4I065</id>
        <label>At1g49100</label>
    </interactant>
    <organismsDiffer>false</organismsDiffer>
    <experiments>2</experiments>
</comment>
<feature type="signal peptide" evidence="11">
    <location>
        <begin position="1"/>
        <end position="33"/>
    </location>
</feature>
<protein>
    <submittedName>
        <fullName evidence="14">Leucine-rich repeat protein kinase family protein</fullName>
    </submittedName>
</protein>
<evidence type="ECO:0000256" key="1">
    <source>
        <dbReference type="ARBA" id="ARBA00004167"/>
    </source>
</evidence>
<dbReference type="STRING" id="3702.A0A1I9LQ53"/>
<name>A0A1I9LQ53_ARATH</name>
<evidence type="ECO:0000313" key="15">
    <source>
        <dbReference type="Proteomes" id="UP000006548"/>
    </source>
</evidence>
<dbReference type="FunCoup" id="A0A1I9LQ53">
    <property type="interactions" value="701"/>
</dbReference>
<evidence type="ECO:0000256" key="5">
    <source>
        <dbReference type="ARBA" id="ARBA00022729"/>
    </source>
</evidence>
<comment type="interaction">
    <interactant intactId="EBI-20654045">
        <id>A0A1I9LQ53</id>
    </interactant>
    <interactant intactId="EBI-20656718">
        <id>A0A1P8ASI5</id>
        <label>At1g56120</label>
    </interactant>
    <organismsDiffer>false</organismsDiffer>
    <experiments>3</experiments>
</comment>
<dbReference type="FunFam" id="3.80.10.10:FF:000722">
    <property type="entry name" value="Leucine-rich repeat receptor-like protein kinase"/>
    <property type="match status" value="1"/>
</dbReference>
<comment type="interaction">
    <interactant intactId="EBI-20654045">
        <id>A0A1I9LQ53</id>
    </interactant>
    <interactant intactId="EBI-16955556">
        <id>Q8GX94</id>
        <label>MQB2.1</label>
    </interactant>
    <organismsDiffer>false</organismsDiffer>
    <experiments>3</experiments>
</comment>
<evidence type="ECO:0000313" key="13">
    <source>
        <dbReference type="Araport" id="AT3G50230"/>
    </source>
</evidence>
<evidence type="ECO:0000256" key="3">
    <source>
        <dbReference type="ARBA" id="ARBA00022614"/>
    </source>
</evidence>
<dbReference type="InterPro" id="IPR000719">
    <property type="entry name" value="Prot_kinase_dom"/>
</dbReference>
<dbReference type="Proteomes" id="UP000006548">
    <property type="component" value="Chromosome 3"/>
</dbReference>
<dbReference type="InterPro" id="IPR011009">
    <property type="entry name" value="Kinase-like_dom_sf"/>
</dbReference>
<comment type="interaction">
    <interactant intactId="EBI-20654045">
        <id>A0A1I9LQ53</id>
    </interactant>
    <interactant intactId="EBI-20654003">
        <id>F4I336</id>
        <label>At1g29730</label>
    </interactant>
    <organismsDiffer>false</organismsDiffer>
    <experiments>2</experiments>
</comment>
<proteinExistence type="evidence at protein level"/>
<dbReference type="InterPro" id="IPR001611">
    <property type="entry name" value="Leu-rich_rpt"/>
</dbReference>
<dbReference type="EMBL" id="CP002686">
    <property type="protein sequence ID" value="ANM64711.1"/>
    <property type="molecule type" value="Genomic_DNA"/>
</dbReference>
<evidence type="ECO:0000256" key="10">
    <source>
        <dbReference type="SAM" id="Phobius"/>
    </source>
</evidence>
<evidence type="ECO:0000256" key="11">
    <source>
        <dbReference type="SAM" id="SignalP"/>
    </source>
</evidence>
<comment type="interaction">
    <interactant intactId="EBI-20654045">
        <id>A0A1I9LQ53</id>
    </interactant>
    <interactant intactId="EBI-16172949">
        <id>Q9ZVR7</id>
        <label>PSKR1</label>
    </interactant>
    <organismsDiffer>false</organismsDiffer>
    <experiments>3</experiments>
</comment>
<evidence type="ECO:0000256" key="4">
    <source>
        <dbReference type="ARBA" id="ARBA00022692"/>
    </source>
</evidence>
<sequence>MLCSVTQKHTHKMTLFFFYSLLFLLLLLRISTASLPATNYFDSFLPSDAVALLSFKSTADLDNKLLYSLTEPYDYCQWRGVDCSQDRVVRLILDGVGLRGSFSPETLSRLDQLRVLSLENNSISGSIPDLSPLVNLKTLTLSKNGFSGTLSSSILSLRRLTELDLSFNNFSGEIPSGINALSRLSSLNLEFNRLNGTLPPLNLSSLISFNVSSNNLTGLVPLTKTLLRFNASSFSSNPGLCGEIINRSCGLHSSSPFFGSPKPNTTSSTSSASSSEAPVIQSEQNGEAAMIVPPVVKKVKNGWLVLGFTIGLASLIVLGLCLVVFSLFIKNRREDYDDVIITQPKREEENKEIKIQFQTTAPSSKKRIPRNGDLIFCGEGGGGGEAMYTVDQLMRASAELLGRGSVGTTYKAVMVNQMIVTVKRFAPSKTAITSDLEFENQMEIVGGLKHPNLVPVKAYFQSNGERLVIYEYQPNGSLFNLIHGSRTSKAKPLHWTSCLKIAEDVAQALHYIHQSSAKFHGNLKSTNILLGHDFEACVTDYCLSVLTDSSVPPNDPDISSYKAPEIRKSTDSRPTSKCDVYSFGVFLLELLTGKTASRQPIMEPNDMLDWVRAMRQEEERSKEENGLEMMTQTACLCRVTSPEQRPTMKEVIKMIQEIKGSVVMTEENEKFL</sequence>
<dbReference type="FunFam" id="3.80.10.10:FF:002837">
    <property type="entry name" value="Probable inactive receptor kinase At5g67200"/>
    <property type="match status" value="1"/>
</dbReference>
<dbReference type="GO" id="GO:0005524">
    <property type="term" value="F:ATP binding"/>
    <property type="evidence" value="ECO:0007669"/>
    <property type="project" value="InterPro"/>
</dbReference>
<dbReference type="GO" id="GO:0004674">
    <property type="term" value="F:protein serine/threonine kinase activity"/>
    <property type="evidence" value="ECO:0000318"/>
    <property type="project" value="GO_Central"/>
</dbReference>
<dbReference type="SMR" id="A0A1I9LQ53"/>
<keyword evidence="14" id="KW-0808">Transferase</keyword>